<proteinExistence type="predicted"/>
<accession>A0A7G9GAH7</accession>
<evidence type="ECO:0000259" key="1">
    <source>
        <dbReference type="Pfam" id="PF09861"/>
    </source>
</evidence>
<evidence type="ECO:0000313" key="3">
    <source>
        <dbReference type="EMBL" id="QNM07809.1"/>
    </source>
</evidence>
<dbReference type="PANTHER" id="PTHR33171">
    <property type="entry name" value="LAR_N DOMAIN-CONTAINING PROTEIN"/>
    <property type="match status" value="1"/>
</dbReference>
<dbReference type="Pfam" id="PF09861">
    <property type="entry name" value="Lar_N"/>
    <property type="match status" value="1"/>
</dbReference>
<gene>
    <name evidence="3" type="primary">larA</name>
    <name evidence="3" type="ORF">H9Q79_12920</name>
</gene>
<reference evidence="3 4" key="1">
    <citation type="submission" date="2020-08" db="EMBL/GenBank/DDBJ databases">
        <authorList>
            <person name="Liu C."/>
            <person name="Sun Q."/>
        </authorList>
    </citation>
    <scope>NUCLEOTIDE SEQUENCE [LARGE SCALE GENOMIC DNA]</scope>
    <source>
        <strain evidence="3 4">NSJ-29</strain>
    </source>
</reference>
<name>A0A7G9GAH7_9FIRM</name>
<dbReference type="Pfam" id="PF21113">
    <property type="entry name" value="LarA_C"/>
    <property type="match status" value="1"/>
</dbReference>
<evidence type="ECO:0000259" key="2">
    <source>
        <dbReference type="Pfam" id="PF21113"/>
    </source>
</evidence>
<dbReference type="InterPro" id="IPR043166">
    <property type="entry name" value="LarA-like_C"/>
</dbReference>
<dbReference type="InterPro" id="IPR048068">
    <property type="entry name" value="LarA-like"/>
</dbReference>
<dbReference type="RefSeq" id="WP_249328465.1">
    <property type="nucleotide sequence ID" value="NZ_CP060635.1"/>
</dbReference>
<protein>
    <submittedName>
        <fullName evidence="3">Nickel-dependent lactate racemase</fullName>
    </submittedName>
</protein>
<feature type="domain" description="Lactate racemase C-terminal" evidence="2">
    <location>
        <begin position="273"/>
        <end position="414"/>
    </location>
</feature>
<dbReference type="AlphaFoldDB" id="A0A7G9GAH7"/>
<dbReference type="InterPro" id="IPR048520">
    <property type="entry name" value="LarA_C"/>
</dbReference>
<dbReference type="NCBIfam" id="NF033504">
    <property type="entry name" value="Ni_dep_LarA"/>
    <property type="match status" value="1"/>
</dbReference>
<dbReference type="KEGG" id="whj:H9Q79_12920"/>
<feature type="domain" description="LarA-like N-terminal" evidence="1">
    <location>
        <begin position="8"/>
        <end position="200"/>
    </location>
</feature>
<dbReference type="Proteomes" id="UP000515860">
    <property type="component" value="Chromosome"/>
</dbReference>
<dbReference type="Gene3D" id="3.90.226.30">
    <property type="match status" value="1"/>
</dbReference>
<dbReference type="Gene3D" id="3.40.50.11440">
    <property type="match status" value="1"/>
</dbReference>
<dbReference type="PANTHER" id="PTHR33171:SF17">
    <property type="entry name" value="LARA-LIKE N-TERMINAL DOMAIN-CONTAINING PROTEIN"/>
    <property type="match status" value="1"/>
</dbReference>
<dbReference type="InterPro" id="IPR018657">
    <property type="entry name" value="LarA-like_N"/>
</dbReference>
<organism evidence="3 4">
    <name type="scientific">Wansuia hejianensis</name>
    <dbReference type="NCBI Taxonomy" id="2763667"/>
    <lineage>
        <taxon>Bacteria</taxon>
        <taxon>Bacillati</taxon>
        <taxon>Bacillota</taxon>
        <taxon>Clostridia</taxon>
        <taxon>Lachnospirales</taxon>
        <taxon>Lachnospiraceae</taxon>
        <taxon>Wansuia</taxon>
    </lineage>
</organism>
<keyword evidence="4" id="KW-1185">Reference proteome</keyword>
<dbReference type="GO" id="GO:0050043">
    <property type="term" value="F:lactate racemase activity"/>
    <property type="evidence" value="ECO:0007669"/>
    <property type="project" value="InterPro"/>
</dbReference>
<sequence>MREIRLPFGQETLPLHLPDGMVVQEIEAKCIEPGKTEQEIVREALEHPIGSPSLKELTRSAKKILIITDDNTRPMPSRITLPLILNSFDRPADQYEVTILIATGLHRSMTSQEQEEQLGEEICRNYRVLNHNARDGGQLISLGKMSTGNELVVNRVLKEQDLILAEGFIEAHFFAGFSGGRKSILPGVSGEATILRNHNPHNIADRHSRGACLEGNLIHQECCEAARLAGLGFILNVALNERKQIVAAFAGDPAEAHERGCEYVKNTMSVPVRRTDIVITTNNGYPLDRNLYQVVKGIEVAGQAVKKGGVIVIAAECRDGIGHEGFSRLLASCCSPEELYEKMSAYPVEVDKWQVQILARVLKDTHVILVNRSIDTEVLKSIFLEQAPDLDAGLAMAMRLTGPEAAVSIMPEGPVMIPVAED</sequence>
<evidence type="ECO:0000313" key="4">
    <source>
        <dbReference type="Proteomes" id="UP000515860"/>
    </source>
</evidence>
<dbReference type="EMBL" id="CP060635">
    <property type="protein sequence ID" value="QNM07809.1"/>
    <property type="molecule type" value="Genomic_DNA"/>
</dbReference>
<dbReference type="InterPro" id="IPR047926">
    <property type="entry name" value="Ni_dep_LarA"/>
</dbReference>